<feature type="region of interest" description="Disordered" evidence="1">
    <location>
        <begin position="1"/>
        <end position="20"/>
    </location>
</feature>
<accession>A0AAN8NTE8</accession>
<dbReference type="Proteomes" id="UP001372834">
    <property type="component" value="Unassembled WGS sequence"/>
</dbReference>
<organism evidence="2 3">
    <name type="scientific">Polyplax serrata</name>
    <name type="common">Common mouse louse</name>
    <dbReference type="NCBI Taxonomy" id="468196"/>
    <lineage>
        <taxon>Eukaryota</taxon>
        <taxon>Metazoa</taxon>
        <taxon>Ecdysozoa</taxon>
        <taxon>Arthropoda</taxon>
        <taxon>Hexapoda</taxon>
        <taxon>Insecta</taxon>
        <taxon>Pterygota</taxon>
        <taxon>Neoptera</taxon>
        <taxon>Paraneoptera</taxon>
        <taxon>Psocodea</taxon>
        <taxon>Troctomorpha</taxon>
        <taxon>Phthiraptera</taxon>
        <taxon>Anoplura</taxon>
        <taxon>Polyplacidae</taxon>
        <taxon>Polyplax</taxon>
    </lineage>
</organism>
<comment type="caution">
    <text evidence="2">The sequence shown here is derived from an EMBL/GenBank/DDBJ whole genome shotgun (WGS) entry which is preliminary data.</text>
</comment>
<dbReference type="EMBL" id="JAWJWE010000039">
    <property type="protein sequence ID" value="KAK6620936.1"/>
    <property type="molecule type" value="Genomic_DNA"/>
</dbReference>
<reference evidence="2 3" key="1">
    <citation type="submission" date="2023-10" db="EMBL/GenBank/DDBJ databases">
        <title>Genomes of two closely related lineages of the louse Polyplax serrata with different host specificities.</title>
        <authorList>
            <person name="Martinu J."/>
            <person name="Tarabai H."/>
            <person name="Stefka J."/>
            <person name="Hypsa V."/>
        </authorList>
    </citation>
    <scope>NUCLEOTIDE SEQUENCE [LARGE SCALE GENOMIC DNA]</scope>
    <source>
        <strain evidence="2">HR10_N</strain>
    </source>
</reference>
<evidence type="ECO:0000256" key="1">
    <source>
        <dbReference type="SAM" id="MobiDB-lite"/>
    </source>
</evidence>
<dbReference type="AlphaFoldDB" id="A0AAN8NTE8"/>
<evidence type="ECO:0000313" key="2">
    <source>
        <dbReference type="EMBL" id="KAK6620936.1"/>
    </source>
</evidence>
<name>A0AAN8NTE8_POLSC</name>
<sequence length="116" mass="13508">MLKFYDNGQEHLESEKSVSVSKRLNCDNKSKTPPVKADDHSNYSCDQRLNTSETTNWKPVMDNTCDLIQKDPIQEVHIWQFEIKNIYLNIEKEFKFHLNASEVTKTGLCLIKWSGT</sequence>
<protein>
    <submittedName>
        <fullName evidence="2">Uncharacterized protein</fullName>
    </submittedName>
</protein>
<proteinExistence type="predicted"/>
<gene>
    <name evidence="2" type="ORF">RUM43_011235</name>
</gene>
<evidence type="ECO:0000313" key="3">
    <source>
        <dbReference type="Proteomes" id="UP001372834"/>
    </source>
</evidence>